<dbReference type="STRING" id="1055526.BKIR_c215_3641"/>
<organism evidence="2 3">
    <name type="scientific">Candidatus Paraburkholderia kirkii UZHbot1</name>
    <dbReference type="NCBI Taxonomy" id="1055526"/>
    <lineage>
        <taxon>Bacteria</taxon>
        <taxon>Pseudomonadati</taxon>
        <taxon>Pseudomonadota</taxon>
        <taxon>Betaproteobacteria</taxon>
        <taxon>Burkholderiales</taxon>
        <taxon>Burkholderiaceae</taxon>
        <taxon>Paraburkholderia</taxon>
    </lineage>
</organism>
<evidence type="ECO:0000256" key="1">
    <source>
        <dbReference type="SAM" id="Phobius"/>
    </source>
</evidence>
<reference evidence="2 3" key="1">
    <citation type="submission" date="2011-09" db="EMBL/GenBank/DDBJ databases">
        <authorList>
            <person name="Carlier A."/>
        </authorList>
    </citation>
    <scope>NUCLEOTIDE SEQUENCE [LARGE SCALE GENOMIC DNA]</scope>
    <source>
        <strain evidence="2 3">UZHbot1</strain>
    </source>
</reference>
<keyword evidence="1" id="KW-0812">Transmembrane</keyword>
<dbReference type="SUPFAM" id="SSF53756">
    <property type="entry name" value="UDP-Glycosyltransferase/glycogen phosphorylase"/>
    <property type="match status" value="1"/>
</dbReference>
<keyword evidence="1" id="KW-0472">Membrane</keyword>
<feature type="transmembrane region" description="Helical" evidence="1">
    <location>
        <begin position="16"/>
        <end position="36"/>
    </location>
</feature>
<dbReference type="EMBL" id="CAFE01000135">
    <property type="protein sequence ID" value="CCD37909.1"/>
    <property type="molecule type" value="Genomic_DNA"/>
</dbReference>
<accession>U3UAQ4</accession>
<dbReference type="HOGENOM" id="CLU_161349_0_0_4"/>
<comment type="caution">
    <text evidence="2">The sequence shown here is derived from an EMBL/GenBank/DDBJ whole genome shotgun (WGS) entry which is preliminary data.</text>
</comment>
<dbReference type="AlphaFoldDB" id="U3UAQ4"/>
<keyword evidence="1" id="KW-1133">Transmembrane helix</keyword>
<dbReference type="BioCyc" id="CBUR1055526:G10QW-1391-MONOMER"/>
<gene>
    <name evidence="2" type="ORF">BKIR_c215_3641</name>
</gene>
<evidence type="ECO:0000313" key="3">
    <source>
        <dbReference type="Proteomes" id="UP000003511"/>
    </source>
</evidence>
<reference evidence="2 3" key="2">
    <citation type="submission" date="2011-10" db="EMBL/GenBank/DDBJ databases">
        <title>Draft genome sequence of Candidatus Burkholderia kirkii.</title>
        <authorList>
            <person name="Carlier A.L."/>
            <person name="Eberl L."/>
        </authorList>
    </citation>
    <scope>NUCLEOTIDE SEQUENCE [LARGE SCALE GENOMIC DNA]</scope>
    <source>
        <strain evidence="2 3">UZHbot1</strain>
    </source>
</reference>
<sequence>MDIVDYTSEFKNFDDTAAFVSALNLVITVCTSVAHLRRALGQRTWVLLDVNPHWVWLRDHADSPWYPTATLYRQKQFGEWEPVFQKLKEDLAALASARREP</sequence>
<protein>
    <submittedName>
        <fullName evidence="2">WGS project CAFE00000000 data, contig bkir_c215</fullName>
    </submittedName>
</protein>
<dbReference type="Proteomes" id="UP000003511">
    <property type="component" value="Unassembled WGS sequence"/>
</dbReference>
<evidence type="ECO:0000313" key="2">
    <source>
        <dbReference type="EMBL" id="CCD37909.1"/>
    </source>
</evidence>
<dbReference type="Gene3D" id="3.40.50.2000">
    <property type="entry name" value="Glycogen Phosphorylase B"/>
    <property type="match status" value="1"/>
</dbReference>
<name>U3UAQ4_9BURK</name>
<proteinExistence type="predicted"/>
<keyword evidence="3" id="KW-1185">Reference proteome</keyword>